<feature type="transmembrane region" description="Helical" evidence="1">
    <location>
        <begin position="128"/>
        <end position="146"/>
    </location>
</feature>
<protein>
    <submittedName>
        <fullName evidence="3">DUF4401 domain-containing protein</fullName>
    </submittedName>
</protein>
<evidence type="ECO:0000256" key="1">
    <source>
        <dbReference type="SAM" id="Phobius"/>
    </source>
</evidence>
<evidence type="ECO:0000259" key="2">
    <source>
        <dbReference type="Pfam" id="PF14351"/>
    </source>
</evidence>
<feature type="transmembrane region" description="Helical" evidence="1">
    <location>
        <begin position="308"/>
        <end position="327"/>
    </location>
</feature>
<sequence>MSKKNKMGLVDLLEWYKEEGINPKLNTKAFQREYHDSAAKKTPILVQVLMFIGSILGAIFFLGFMALSEVFQSEIFILITGLIIAIVGLTIPYQSKQEATAEPVGMALLIVGCTLFTIGFISYGNNSFFTFLILSLITSIIVVVIAGSHLQKISAVLCANLCAYWLIWEMNWGVGYNFLVLLNASIATIAWLKEPQILAQQSRLGQWYAAILNGCSISMIAVLVGSVNIYQNYHWDGVTINPSYWWLSSILLVALVLWTLSETLDRVGEKNKKIPILLGAGIALLVLIQAPGIVAGILLLFLGVYSSYYLFAGQGILAIFFFTGMFYYNMETTLLLKSILMVSAGLIFLALGYGIKRVYDQDRTLNSTL</sequence>
<feature type="transmembrane region" description="Helical" evidence="1">
    <location>
        <begin position="44"/>
        <end position="67"/>
    </location>
</feature>
<dbReference type="KEGG" id="aup:AsAng_0007860"/>
<feature type="transmembrane region" description="Helical" evidence="1">
    <location>
        <begin position="174"/>
        <end position="192"/>
    </location>
</feature>
<dbReference type="InterPro" id="IPR025513">
    <property type="entry name" value="DUF4401"/>
</dbReference>
<keyword evidence="1" id="KW-0812">Transmembrane</keyword>
<gene>
    <name evidence="3" type="ORF">AsAng_0007860</name>
</gene>
<keyword evidence="1" id="KW-1133">Transmembrane helix</keyword>
<dbReference type="Proteomes" id="UP001060919">
    <property type="component" value="Chromosome"/>
</dbReference>
<feature type="transmembrane region" description="Helical" evidence="1">
    <location>
        <begin position="73"/>
        <end position="92"/>
    </location>
</feature>
<keyword evidence="4" id="KW-1185">Reference proteome</keyword>
<feature type="transmembrane region" description="Helical" evidence="1">
    <location>
        <begin position="276"/>
        <end position="302"/>
    </location>
</feature>
<feature type="transmembrane region" description="Helical" evidence="1">
    <location>
        <begin position="204"/>
        <end position="224"/>
    </location>
</feature>
<feature type="domain" description="DUF4401" evidence="2">
    <location>
        <begin position="43"/>
        <end position="357"/>
    </location>
</feature>
<keyword evidence="1" id="KW-0472">Membrane</keyword>
<feature type="transmembrane region" description="Helical" evidence="1">
    <location>
        <begin position="334"/>
        <end position="355"/>
    </location>
</feature>
<name>A0A915YBL1_9BACT</name>
<accession>A0A915YBL1</accession>
<organism evidence="3 4">
    <name type="scientific">Aureispira anguillae</name>
    <dbReference type="NCBI Taxonomy" id="2864201"/>
    <lineage>
        <taxon>Bacteria</taxon>
        <taxon>Pseudomonadati</taxon>
        <taxon>Bacteroidota</taxon>
        <taxon>Saprospiria</taxon>
        <taxon>Saprospirales</taxon>
        <taxon>Saprospiraceae</taxon>
        <taxon>Aureispira</taxon>
    </lineage>
</organism>
<feature type="transmembrane region" description="Helical" evidence="1">
    <location>
        <begin position="244"/>
        <end position="264"/>
    </location>
</feature>
<evidence type="ECO:0000313" key="3">
    <source>
        <dbReference type="EMBL" id="BDS10080.1"/>
    </source>
</evidence>
<dbReference type="EMBL" id="AP026867">
    <property type="protein sequence ID" value="BDS10080.1"/>
    <property type="molecule type" value="Genomic_DNA"/>
</dbReference>
<proteinExistence type="predicted"/>
<feature type="transmembrane region" description="Helical" evidence="1">
    <location>
        <begin position="104"/>
        <end position="122"/>
    </location>
</feature>
<dbReference type="AlphaFoldDB" id="A0A915YBL1"/>
<dbReference type="RefSeq" id="WP_264791417.1">
    <property type="nucleotide sequence ID" value="NZ_AP026867.1"/>
</dbReference>
<dbReference type="Pfam" id="PF14351">
    <property type="entry name" value="DUF4401"/>
    <property type="match status" value="1"/>
</dbReference>
<evidence type="ECO:0000313" key="4">
    <source>
        <dbReference type="Proteomes" id="UP001060919"/>
    </source>
</evidence>
<reference evidence="3" key="1">
    <citation type="submission" date="2022-09" db="EMBL/GenBank/DDBJ databases">
        <title>Aureispira anguillicida sp. nov., isolated from Leptocephalus of Japanese eel Anguilla japonica.</title>
        <authorList>
            <person name="Yuasa K."/>
            <person name="Mekata T."/>
            <person name="Ikunari K."/>
        </authorList>
    </citation>
    <scope>NUCLEOTIDE SEQUENCE</scope>
    <source>
        <strain evidence="3">EL160426</strain>
    </source>
</reference>